<sequence>MVLPLRLKKMFLSMHFYIVAGFVLFTLFPLTWPVDLPYEFWIKQILMRLIWAGLFYLNLLFLTPRLLYKNKALLFICISLGMVMASVYINSFLDDVTGSRAAFIKIFDQNPVEYNSHDFYWTMMTALVLLGISTILAFYKKLKIDQSVFEAIERDKVNTELSLLKAQINPHFFFNILHTIYGLADTNSAASKDAIYTLSHMMRYVIYETKNDLTDLEKEIKLIEDYIKLMRLRLSENVQIIYEKPAGMTNYEVAPMLFLPFVENAFKHGISSVNPSYIYIDISQTGNKVKLEVKNSLFKEKAQHLEDSNGIGIANTKRRLDLLYPDRYTLEVFNDTKTEDYTIILTLVLK</sequence>
<protein>
    <submittedName>
        <fullName evidence="3">Histidine kinase</fullName>
    </submittedName>
</protein>
<keyword evidence="1" id="KW-0472">Membrane</keyword>
<evidence type="ECO:0000313" key="3">
    <source>
        <dbReference type="EMBL" id="TCK85198.1"/>
    </source>
</evidence>
<proteinExistence type="predicted"/>
<name>A0A4R1M013_9SPHI</name>
<dbReference type="AlphaFoldDB" id="A0A4R1M013"/>
<dbReference type="Proteomes" id="UP000294616">
    <property type="component" value="Unassembled WGS sequence"/>
</dbReference>
<evidence type="ECO:0000313" key="4">
    <source>
        <dbReference type="Proteomes" id="UP000294616"/>
    </source>
</evidence>
<gene>
    <name evidence="3" type="ORF">C8N28_0498</name>
</gene>
<keyword evidence="1" id="KW-0812">Transmembrane</keyword>
<feature type="transmembrane region" description="Helical" evidence="1">
    <location>
        <begin position="119"/>
        <end position="139"/>
    </location>
</feature>
<dbReference type="Pfam" id="PF06580">
    <property type="entry name" value="His_kinase"/>
    <property type="match status" value="1"/>
</dbReference>
<comment type="caution">
    <text evidence="3">The sequence shown here is derived from an EMBL/GenBank/DDBJ whole genome shotgun (WGS) entry which is preliminary data.</text>
</comment>
<dbReference type="InterPro" id="IPR050640">
    <property type="entry name" value="Bact_2-comp_sensor_kinase"/>
</dbReference>
<keyword evidence="3" id="KW-0418">Kinase</keyword>
<organism evidence="3 4">
    <name type="scientific">Albibacterium bauzanense</name>
    <dbReference type="NCBI Taxonomy" id="653929"/>
    <lineage>
        <taxon>Bacteria</taxon>
        <taxon>Pseudomonadati</taxon>
        <taxon>Bacteroidota</taxon>
        <taxon>Sphingobacteriia</taxon>
        <taxon>Sphingobacteriales</taxon>
        <taxon>Sphingobacteriaceae</taxon>
        <taxon>Albibacterium</taxon>
    </lineage>
</organism>
<evidence type="ECO:0000256" key="1">
    <source>
        <dbReference type="SAM" id="Phobius"/>
    </source>
</evidence>
<dbReference type="OrthoDB" id="9792992at2"/>
<dbReference type="InterPro" id="IPR036890">
    <property type="entry name" value="HATPase_C_sf"/>
</dbReference>
<feature type="domain" description="Signal transduction histidine kinase internal region" evidence="2">
    <location>
        <begin position="160"/>
        <end position="237"/>
    </location>
</feature>
<dbReference type="GO" id="GO:0016020">
    <property type="term" value="C:membrane"/>
    <property type="evidence" value="ECO:0007669"/>
    <property type="project" value="InterPro"/>
</dbReference>
<feature type="transmembrane region" description="Helical" evidence="1">
    <location>
        <begin position="12"/>
        <end position="34"/>
    </location>
</feature>
<dbReference type="InterPro" id="IPR010559">
    <property type="entry name" value="Sig_transdc_His_kin_internal"/>
</dbReference>
<evidence type="ECO:0000259" key="2">
    <source>
        <dbReference type="Pfam" id="PF06580"/>
    </source>
</evidence>
<dbReference type="PANTHER" id="PTHR34220">
    <property type="entry name" value="SENSOR HISTIDINE KINASE YPDA"/>
    <property type="match status" value="1"/>
</dbReference>
<dbReference type="GO" id="GO:0000155">
    <property type="term" value="F:phosphorelay sensor kinase activity"/>
    <property type="evidence" value="ECO:0007669"/>
    <property type="project" value="InterPro"/>
</dbReference>
<feature type="transmembrane region" description="Helical" evidence="1">
    <location>
        <begin position="40"/>
        <end position="61"/>
    </location>
</feature>
<dbReference type="PANTHER" id="PTHR34220:SF7">
    <property type="entry name" value="SENSOR HISTIDINE KINASE YPDA"/>
    <property type="match status" value="1"/>
</dbReference>
<reference evidence="3 4" key="1">
    <citation type="submission" date="2019-03" db="EMBL/GenBank/DDBJ databases">
        <title>Genomic Encyclopedia of Archaeal and Bacterial Type Strains, Phase II (KMG-II): from individual species to whole genera.</title>
        <authorList>
            <person name="Goeker M."/>
        </authorList>
    </citation>
    <scope>NUCLEOTIDE SEQUENCE [LARGE SCALE GENOMIC DNA]</scope>
    <source>
        <strain evidence="3 4">DSM 22554</strain>
    </source>
</reference>
<accession>A0A4R1M013</accession>
<feature type="transmembrane region" description="Helical" evidence="1">
    <location>
        <begin position="73"/>
        <end position="93"/>
    </location>
</feature>
<keyword evidence="1" id="KW-1133">Transmembrane helix</keyword>
<dbReference type="Gene3D" id="3.30.565.10">
    <property type="entry name" value="Histidine kinase-like ATPase, C-terminal domain"/>
    <property type="match status" value="1"/>
</dbReference>
<keyword evidence="3" id="KW-0808">Transferase</keyword>
<dbReference type="SUPFAM" id="SSF55874">
    <property type="entry name" value="ATPase domain of HSP90 chaperone/DNA topoisomerase II/histidine kinase"/>
    <property type="match status" value="1"/>
</dbReference>
<dbReference type="EMBL" id="SMGO01000001">
    <property type="protein sequence ID" value="TCK85198.1"/>
    <property type="molecule type" value="Genomic_DNA"/>
</dbReference>
<keyword evidence="4" id="KW-1185">Reference proteome</keyword>